<dbReference type="GO" id="GO:0032993">
    <property type="term" value="C:protein-DNA complex"/>
    <property type="evidence" value="ECO:0007669"/>
    <property type="project" value="TreeGrafter"/>
</dbReference>
<accession>A0A7W8Z470</accession>
<dbReference type="Gene3D" id="3.40.190.10">
    <property type="entry name" value="Periplasmic binding protein-like II"/>
    <property type="match status" value="2"/>
</dbReference>
<name>A0A7W8Z470_9ACTN</name>
<comment type="caution">
    <text evidence="6">The sequence shown here is derived from an EMBL/GenBank/DDBJ whole genome shotgun (WGS) entry which is preliminary data.</text>
</comment>
<sequence>MARNGGFSRAAAELGMSQPAVSQAISRLERGLGVRLFGRTSREVRLSPAGETLLPHAEAVLDTLAALTTEAARLTVPERPAIRLAYAPLVGVLAARVARRLARRTPPIAVELTPLGRRAATAALERGEVSAAILGSPFPLRMTAGTRFHVTVGHLAVPAGDPLAARGPLRPAHLARHKILMPRDRPPGGMWERLAARLRGPHQHHVVADEIDDFAAALDLVAAGAGLLPVPHLLISAIRRPDITFVPFDADDLRLTFGLVWPPAHTSPELMALVRSTQEALWTR</sequence>
<dbReference type="EMBL" id="JACHBR010000001">
    <property type="protein sequence ID" value="MBB5626743.1"/>
    <property type="molecule type" value="Genomic_DNA"/>
</dbReference>
<dbReference type="SUPFAM" id="SSF53850">
    <property type="entry name" value="Periplasmic binding protein-like II"/>
    <property type="match status" value="1"/>
</dbReference>
<evidence type="ECO:0000256" key="3">
    <source>
        <dbReference type="ARBA" id="ARBA00023125"/>
    </source>
</evidence>
<dbReference type="SUPFAM" id="SSF46785">
    <property type="entry name" value="Winged helix' DNA-binding domain"/>
    <property type="match status" value="1"/>
</dbReference>
<reference evidence="6 7" key="1">
    <citation type="submission" date="2020-08" db="EMBL/GenBank/DDBJ databases">
        <title>Sequencing the genomes of 1000 actinobacteria strains.</title>
        <authorList>
            <person name="Klenk H.-P."/>
        </authorList>
    </citation>
    <scope>NUCLEOTIDE SEQUENCE [LARGE SCALE GENOMIC DNA]</scope>
    <source>
        <strain evidence="6 7">DSM 45790</strain>
    </source>
</reference>
<dbReference type="PROSITE" id="PS50931">
    <property type="entry name" value="HTH_LYSR"/>
    <property type="match status" value="1"/>
</dbReference>
<dbReference type="InterPro" id="IPR036390">
    <property type="entry name" value="WH_DNA-bd_sf"/>
</dbReference>
<dbReference type="GO" id="GO:0003700">
    <property type="term" value="F:DNA-binding transcription factor activity"/>
    <property type="evidence" value="ECO:0007669"/>
    <property type="project" value="InterPro"/>
</dbReference>
<dbReference type="Proteomes" id="UP000588112">
    <property type="component" value="Unassembled WGS sequence"/>
</dbReference>
<protein>
    <submittedName>
        <fullName evidence="6">DNA-binding transcriptional LysR family regulator</fullName>
    </submittedName>
</protein>
<evidence type="ECO:0000313" key="6">
    <source>
        <dbReference type="EMBL" id="MBB5626743.1"/>
    </source>
</evidence>
<organism evidence="6 7">
    <name type="scientific">Sphaerisporangium krabiense</name>
    <dbReference type="NCBI Taxonomy" id="763782"/>
    <lineage>
        <taxon>Bacteria</taxon>
        <taxon>Bacillati</taxon>
        <taxon>Actinomycetota</taxon>
        <taxon>Actinomycetes</taxon>
        <taxon>Streptosporangiales</taxon>
        <taxon>Streptosporangiaceae</taxon>
        <taxon>Sphaerisporangium</taxon>
    </lineage>
</organism>
<comment type="similarity">
    <text evidence="1">Belongs to the LysR transcriptional regulatory family.</text>
</comment>
<dbReference type="InterPro" id="IPR005119">
    <property type="entry name" value="LysR_subst-bd"/>
</dbReference>
<feature type="domain" description="HTH lysR-type" evidence="5">
    <location>
        <begin position="1"/>
        <end position="47"/>
    </location>
</feature>
<dbReference type="Gene3D" id="1.10.10.10">
    <property type="entry name" value="Winged helix-like DNA-binding domain superfamily/Winged helix DNA-binding domain"/>
    <property type="match status" value="1"/>
</dbReference>
<dbReference type="FunFam" id="1.10.10.10:FF:000001">
    <property type="entry name" value="LysR family transcriptional regulator"/>
    <property type="match status" value="1"/>
</dbReference>
<dbReference type="InterPro" id="IPR036388">
    <property type="entry name" value="WH-like_DNA-bd_sf"/>
</dbReference>
<dbReference type="InterPro" id="IPR000847">
    <property type="entry name" value="LysR_HTH_N"/>
</dbReference>
<evidence type="ECO:0000259" key="5">
    <source>
        <dbReference type="PROSITE" id="PS50931"/>
    </source>
</evidence>
<dbReference type="AlphaFoldDB" id="A0A7W8Z470"/>
<evidence type="ECO:0000256" key="2">
    <source>
        <dbReference type="ARBA" id="ARBA00023015"/>
    </source>
</evidence>
<keyword evidence="4" id="KW-0804">Transcription</keyword>
<evidence type="ECO:0000256" key="1">
    <source>
        <dbReference type="ARBA" id="ARBA00009437"/>
    </source>
</evidence>
<keyword evidence="3 6" id="KW-0238">DNA-binding</keyword>
<keyword evidence="2" id="KW-0805">Transcription regulation</keyword>
<proteinExistence type="inferred from homology"/>
<evidence type="ECO:0000313" key="7">
    <source>
        <dbReference type="Proteomes" id="UP000588112"/>
    </source>
</evidence>
<keyword evidence="7" id="KW-1185">Reference proteome</keyword>
<gene>
    <name evidence="6" type="ORF">BJ981_002442</name>
</gene>
<dbReference type="PANTHER" id="PTHR30346">
    <property type="entry name" value="TRANSCRIPTIONAL DUAL REGULATOR HCAR-RELATED"/>
    <property type="match status" value="1"/>
</dbReference>
<evidence type="ECO:0000256" key="4">
    <source>
        <dbReference type="ARBA" id="ARBA00023163"/>
    </source>
</evidence>
<dbReference type="Pfam" id="PF03466">
    <property type="entry name" value="LysR_substrate"/>
    <property type="match status" value="1"/>
</dbReference>
<dbReference type="PANTHER" id="PTHR30346:SF29">
    <property type="entry name" value="LYSR SUBSTRATE-BINDING"/>
    <property type="match status" value="1"/>
</dbReference>
<dbReference type="Pfam" id="PF00126">
    <property type="entry name" value="HTH_1"/>
    <property type="match status" value="1"/>
</dbReference>
<dbReference type="PRINTS" id="PR00039">
    <property type="entry name" value="HTHLYSR"/>
</dbReference>
<dbReference type="GO" id="GO:0003677">
    <property type="term" value="F:DNA binding"/>
    <property type="evidence" value="ECO:0007669"/>
    <property type="project" value="UniProtKB-KW"/>
</dbReference>